<dbReference type="EMBL" id="MBDS01000015">
    <property type="protein sequence ID" value="OPB88543.1"/>
    <property type="molecule type" value="Genomic_DNA"/>
</dbReference>
<evidence type="ECO:0000313" key="2">
    <source>
        <dbReference type="Proteomes" id="UP000190016"/>
    </source>
</evidence>
<gene>
    <name evidence="1" type="ORF">BB021_08260</name>
</gene>
<protein>
    <submittedName>
        <fullName evidence="1">Uncharacterized protein</fullName>
    </submittedName>
</protein>
<keyword evidence="2" id="KW-1185">Reference proteome</keyword>
<reference evidence="1 2" key="1">
    <citation type="submission" date="2016-07" db="EMBL/GenBank/DDBJ databases">
        <title>Revisiting the Taxonomy of the Elizabethkingia Genus based on Whole-Genome Sequencing, Optical Mapping, and MALDI-TOF.</title>
        <authorList>
            <person name="Nicholson A.C."/>
        </authorList>
    </citation>
    <scope>NUCLEOTIDE SEQUENCE [LARGE SCALE GENOMIC DNA]</scope>
    <source>
        <strain evidence="1 2">C1558</strain>
    </source>
</reference>
<sequence>MKQIENIEKITSIYNTWKASDVAFLKTLEMSTNRLLISFYCQLRSDVNGWPDLSKDFFEVSMVFKNIYNLKLDFNNGQLQQILGFDIIDISDNNMENINFQIEDYENGRISFNCEEIEVVKVFPLIKLHLI</sequence>
<proteinExistence type="predicted"/>
<comment type="caution">
    <text evidence="1">The sequence shown here is derived from an EMBL/GenBank/DDBJ whole genome shotgun (WGS) entry which is preliminary data.</text>
</comment>
<evidence type="ECO:0000313" key="1">
    <source>
        <dbReference type="EMBL" id="OPB88543.1"/>
    </source>
</evidence>
<accession>A0ABX3N7W7</accession>
<name>A0ABX3N7W7_9FLAO</name>
<dbReference type="Proteomes" id="UP000190016">
    <property type="component" value="Unassembled WGS sequence"/>
</dbReference>
<organism evidence="1 2">
    <name type="scientific">Elizabethkingia ursingii</name>
    <dbReference type="NCBI Taxonomy" id="1756150"/>
    <lineage>
        <taxon>Bacteria</taxon>
        <taxon>Pseudomonadati</taxon>
        <taxon>Bacteroidota</taxon>
        <taxon>Flavobacteriia</taxon>
        <taxon>Flavobacteriales</taxon>
        <taxon>Weeksellaceae</taxon>
        <taxon>Elizabethkingia</taxon>
    </lineage>
</organism>